<gene>
    <name evidence="2" type="ORF">McpAg1_09200</name>
</gene>
<dbReference type="RefSeq" id="WP_338094113.1">
    <property type="nucleotide sequence ID" value="NZ_JAWDKA010000004.1"/>
</dbReference>
<dbReference type="InterPro" id="IPR052747">
    <property type="entry name" value="TA_system_RelE_toxin"/>
</dbReference>
<dbReference type="Gene3D" id="3.30.2310.20">
    <property type="entry name" value="RelE-like"/>
    <property type="match status" value="1"/>
</dbReference>
<proteinExistence type="predicted"/>
<dbReference type="Proteomes" id="UP001273136">
    <property type="component" value="Unassembled WGS sequence"/>
</dbReference>
<evidence type="ECO:0000256" key="1">
    <source>
        <dbReference type="ARBA" id="ARBA00022649"/>
    </source>
</evidence>
<dbReference type="SUPFAM" id="SSF143011">
    <property type="entry name" value="RelE-like"/>
    <property type="match status" value="1"/>
</dbReference>
<dbReference type="AlphaFoldDB" id="A0AAE4S9Y6"/>
<dbReference type="EMBL" id="JAWDKA010000004">
    <property type="protein sequence ID" value="MDV0441711.1"/>
    <property type="molecule type" value="Genomic_DNA"/>
</dbReference>
<comment type="caution">
    <text evidence="2">The sequence shown here is derived from an EMBL/GenBank/DDBJ whole genome shotgun (WGS) entry which is preliminary data.</text>
</comment>
<organism evidence="2 3">
    <name type="scientific">Methanorbis furvi</name>
    <dbReference type="NCBI Taxonomy" id="3028299"/>
    <lineage>
        <taxon>Archaea</taxon>
        <taxon>Methanobacteriati</taxon>
        <taxon>Methanobacteriota</taxon>
        <taxon>Stenosarchaea group</taxon>
        <taxon>Methanomicrobia</taxon>
        <taxon>Methanomicrobiales</taxon>
        <taxon>Methanocorpusculaceae</taxon>
        <taxon>Methanorbis</taxon>
    </lineage>
</organism>
<keyword evidence="3" id="KW-1185">Reference proteome</keyword>
<dbReference type="Pfam" id="PF05016">
    <property type="entry name" value="ParE_toxin"/>
    <property type="match status" value="1"/>
</dbReference>
<accession>A0AAE4S9Y6</accession>
<dbReference type="InterPro" id="IPR035093">
    <property type="entry name" value="RelE/ParE_toxin_dom_sf"/>
</dbReference>
<dbReference type="PANTHER" id="PTHR38813:SF1">
    <property type="entry name" value="TOXIN RELE1-RELATED"/>
    <property type="match status" value="1"/>
</dbReference>
<evidence type="ECO:0000313" key="3">
    <source>
        <dbReference type="Proteomes" id="UP001273136"/>
    </source>
</evidence>
<evidence type="ECO:0008006" key="4">
    <source>
        <dbReference type="Google" id="ProtNLM"/>
    </source>
</evidence>
<keyword evidence="1" id="KW-1277">Toxin-antitoxin system</keyword>
<evidence type="ECO:0000313" key="2">
    <source>
        <dbReference type="EMBL" id="MDV0441711.1"/>
    </source>
</evidence>
<protein>
    <recommendedName>
        <fullName evidence="4">Plasmid stabilization protein</fullName>
    </recommendedName>
</protein>
<sequence length="90" mass="10211">MFELFLHPKADKALNDLSDDEYLQCSAALGLLAINPYPGSGGDKEKLKGYQNRYRIHIGRSYSAIYEIDKEKKEVNIVSFGTIGDIHKKY</sequence>
<dbReference type="InterPro" id="IPR007712">
    <property type="entry name" value="RelE/ParE_toxin"/>
</dbReference>
<name>A0AAE4S9Y6_9EURY</name>
<reference evidence="2" key="1">
    <citation type="submission" date="2023-06" db="EMBL/GenBank/DDBJ databases">
        <title>Genome sequence of Methancorpusculaceae sp. Ag1.</title>
        <authorList>
            <person name="Protasov E."/>
            <person name="Platt K."/>
            <person name="Poehlein A."/>
            <person name="Daniel R."/>
            <person name="Brune A."/>
        </authorList>
    </citation>
    <scope>NUCLEOTIDE SEQUENCE</scope>
    <source>
        <strain evidence="2">Ag1</strain>
    </source>
</reference>
<dbReference type="PANTHER" id="PTHR38813">
    <property type="match status" value="1"/>
</dbReference>